<comment type="caution">
    <text evidence="1">The sequence shown here is derived from an EMBL/GenBank/DDBJ whole genome shotgun (WGS) entry which is preliminary data.</text>
</comment>
<keyword evidence="2" id="KW-1185">Reference proteome</keyword>
<organism evidence="1 2">
    <name type="scientific">Ataeniobius toweri</name>
    <dbReference type="NCBI Taxonomy" id="208326"/>
    <lineage>
        <taxon>Eukaryota</taxon>
        <taxon>Metazoa</taxon>
        <taxon>Chordata</taxon>
        <taxon>Craniata</taxon>
        <taxon>Vertebrata</taxon>
        <taxon>Euteleostomi</taxon>
        <taxon>Actinopterygii</taxon>
        <taxon>Neopterygii</taxon>
        <taxon>Teleostei</taxon>
        <taxon>Neoteleostei</taxon>
        <taxon>Acanthomorphata</taxon>
        <taxon>Ovalentaria</taxon>
        <taxon>Atherinomorphae</taxon>
        <taxon>Cyprinodontiformes</taxon>
        <taxon>Goodeidae</taxon>
        <taxon>Ataeniobius</taxon>
    </lineage>
</organism>
<accession>A0ABU7AXP2</accession>
<reference evidence="1 2" key="1">
    <citation type="submission" date="2021-07" db="EMBL/GenBank/DDBJ databases">
        <authorList>
            <person name="Palmer J.M."/>
        </authorList>
    </citation>
    <scope>NUCLEOTIDE SEQUENCE [LARGE SCALE GENOMIC DNA]</scope>
    <source>
        <strain evidence="1 2">AT_MEX2019</strain>
        <tissue evidence="1">Muscle</tissue>
    </source>
</reference>
<dbReference type="Proteomes" id="UP001345963">
    <property type="component" value="Unassembled WGS sequence"/>
</dbReference>
<dbReference type="EMBL" id="JAHUTI010031723">
    <property type="protein sequence ID" value="MED6242794.1"/>
    <property type="molecule type" value="Genomic_DNA"/>
</dbReference>
<gene>
    <name evidence="1" type="ORF">ATANTOWER_009844</name>
</gene>
<evidence type="ECO:0000313" key="2">
    <source>
        <dbReference type="Proteomes" id="UP001345963"/>
    </source>
</evidence>
<name>A0ABU7AXP2_9TELE</name>
<protein>
    <submittedName>
        <fullName evidence="1">Uncharacterized protein</fullName>
    </submittedName>
</protein>
<proteinExistence type="predicted"/>
<sequence>MPRLRFLSGRRPGGIEEVFEVLCPPTHNFPSSGQQHTLLTVNSVSGVPLPPLRRWMVDQNRLKAIRKSFSMASPNSSHAQLFASTTTRATCRLDCQYHQLFLESHRPKRPDRTPSSA</sequence>
<evidence type="ECO:0000313" key="1">
    <source>
        <dbReference type="EMBL" id="MED6242794.1"/>
    </source>
</evidence>